<evidence type="ECO:0000313" key="5">
    <source>
        <dbReference type="WBParaSite" id="BXY_0647000.1"/>
    </source>
</evidence>
<dbReference type="Proteomes" id="UP000659654">
    <property type="component" value="Unassembled WGS sequence"/>
</dbReference>
<sequence length="85" mass="9482">MEMKCVLVVAAALLLSYQTSAFPIEASPIRLEALLSSEPNLDAQLQRLDMLAGGIMRLRREVPDTRCKDGKCLVPRTIRQLIPFV</sequence>
<proteinExistence type="predicted"/>
<evidence type="ECO:0000313" key="3">
    <source>
        <dbReference type="Proteomes" id="UP000095284"/>
    </source>
</evidence>
<dbReference type="AlphaFoldDB" id="A0A1I7S0E6"/>
<reference evidence="5" key="1">
    <citation type="submission" date="2016-11" db="UniProtKB">
        <authorList>
            <consortium name="WormBaseParasite"/>
        </authorList>
    </citation>
    <scope>IDENTIFICATION</scope>
</reference>
<name>A0A1I7S0E6_BURXY</name>
<keyword evidence="4" id="KW-1185">Reference proteome</keyword>
<feature type="signal peptide" evidence="1">
    <location>
        <begin position="1"/>
        <end position="21"/>
    </location>
</feature>
<protein>
    <submittedName>
        <fullName evidence="2">(pine wood nematode) hypothetical protein</fullName>
    </submittedName>
</protein>
<dbReference type="EMBL" id="CAJFDI010000006">
    <property type="protein sequence ID" value="CAD5235693.1"/>
    <property type="molecule type" value="Genomic_DNA"/>
</dbReference>
<feature type="chain" id="PRO_5036308698" evidence="1">
    <location>
        <begin position="22"/>
        <end position="85"/>
    </location>
</feature>
<dbReference type="Proteomes" id="UP000582659">
    <property type="component" value="Unassembled WGS sequence"/>
</dbReference>
<dbReference type="Proteomes" id="UP000095284">
    <property type="component" value="Unplaced"/>
</dbReference>
<reference evidence="2" key="2">
    <citation type="submission" date="2020-09" db="EMBL/GenBank/DDBJ databases">
        <authorList>
            <person name="Kikuchi T."/>
        </authorList>
    </citation>
    <scope>NUCLEOTIDE SEQUENCE</scope>
    <source>
        <strain evidence="2">Ka4C1</strain>
    </source>
</reference>
<dbReference type="EMBL" id="CAJFCV020000006">
    <property type="protein sequence ID" value="CAG9132230.1"/>
    <property type="molecule type" value="Genomic_DNA"/>
</dbReference>
<gene>
    <name evidence="2" type="ORF">BXYJ_LOCUS15784</name>
</gene>
<dbReference type="OrthoDB" id="10373185at2759"/>
<evidence type="ECO:0000313" key="2">
    <source>
        <dbReference type="EMBL" id="CAD5235693.1"/>
    </source>
</evidence>
<keyword evidence="1" id="KW-0732">Signal</keyword>
<evidence type="ECO:0000313" key="4">
    <source>
        <dbReference type="Proteomes" id="UP000659654"/>
    </source>
</evidence>
<evidence type="ECO:0000256" key="1">
    <source>
        <dbReference type="SAM" id="SignalP"/>
    </source>
</evidence>
<accession>A0A1I7S0E6</accession>
<organism evidence="3 5">
    <name type="scientific">Bursaphelenchus xylophilus</name>
    <name type="common">Pinewood nematode worm</name>
    <name type="synonym">Aphelenchoides xylophilus</name>
    <dbReference type="NCBI Taxonomy" id="6326"/>
    <lineage>
        <taxon>Eukaryota</taxon>
        <taxon>Metazoa</taxon>
        <taxon>Ecdysozoa</taxon>
        <taxon>Nematoda</taxon>
        <taxon>Chromadorea</taxon>
        <taxon>Rhabditida</taxon>
        <taxon>Tylenchina</taxon>
        <taxon>Tylenchomorpha</taxon>
        <taxon>Aphelenchoidea</taxon>
        <taxon>Aphelenchoididae</taxon>
        <taxon>Bursaphelenchus</taxon>
    </lineage>
</organism>
<dbReference type="WBParaSite" id="BXY_0647000.1">
    <property type="protein sequence ID" value="BXY_0647000.1"/>
    <property type="gene ID" value="BXY_0647000"/>
</dbReference>